<evidence type="ECO:0000313" key="2">
    <source>
        <dbReference type="Proteomes" id="UP000735302"/>
    </source>
</evidence>
<sequence length="116" mass="13326">MEPPLLLLYRIASLVQWAERKQESRSLASVVSVTEERRGSPPVPTSPQAEITIPILSLDHCFSQLRFLADVYRFQWSETGKSCAAIISKVIKYIKIPRQQQQQLFNKFFNWAGLCT</sequence>
<accession>A0AAV4BKU9</accession>
<dbReference type="AlphaFoldDB" id="A0AAV4BKU9"/>
<organism evidence="1 2">
    <name type="scientific">Plakobranchus ocellatus</name>
    <dbReference type="NCBI Taxonomy" id="259542"/>
    <lineage>
        <taxon>Eukaryota</taxon>
        <taxon>Metazoa</taxon>
        <taxon>Spiralia</taxon>
        <taxon>Lophotrochozoa</taxon>
        <taxon>Mollusca</taxon>
        <taxon>Gastropoda</taxon>
        <taxon>Heterobranchia</taxon>
        <taxon>Euthyneura</taxon>
        <taxon>Panpulmonata</taxon>
        <taxon>Sacoglossa</taxon>
        <taxon>Placobranchoidea</taxon>
        <taxon>Plakobranchidae</taxon>
        <taxon>Plakobranchus</taxon>
    </lineage>
</organism>
<protein>
    <submittedName>
        <fullName evidence="1">Uncharacterized protein</fullName>
    </submittedName>
</protein>
<comment type="caution">
    <text evidence="1">The sequence shown here is derived from an EMBL/GenBank/DDBJ whole genome shotgun (WGS) entry which is preliminary data.</text>
</comment>
<proteinExistence type="predicted"/>
<evidence type="ECO:0000313" key="1">
    <source>
        <dbReference type="EMBL" id="GFO21021.1"/>
    </source>
</evidence>
<name>A0AAV4BKU9_9GAST</name>
<dbReference type="EMBL" id="BLXT01005251">
    <property type="protein sequence ID" value="GFO21021.1"/>
    <property type="molecule type" value="Genomic_DNA"/>
</dbReference>
<dbReference type="Proteomes" id="UP000735302">
    <property type="component" value="Unassembled WGS sequence"/>
</dbReference>
<keyword evidence="2" id="KW-1185">Reference proteome</keyword>
<reference evidence="1 2" key="1">
    <citation type="journal article" date="2021" name="Elife">
        <title>Chloroplast acquisition without the gene transfer in kleptoplastic sea slugs, Plakobranchus ocellatus.</title>
        <authorList>
            <person name="Maeda T."/>
            <person name="Takahashi S."/>
            <person name="Yoshida T."/>
            <person name="Shimamura S."/>
            <person name="Takaki Y."/>
            <person name="Nagai Y."/>
            <person name="Toyoda A."/>
            <person name="Suzuki Y."/>
            <person name="Arimoto A."/>
            <person name="Ishii H."/>
            <person name="Satoh N."/>
            <person name="Nishiyama T."/>
            <person name="Hasebe M."/>
            <person name="Maruyama T."/>
            <person name="Minagawa J."/>
            <person name="Obokata J."/>
            <person name="Shigenobu S."/>
        </authorList>
    </citation>
    <scope>NUCLEOTIDE SEQUENCE [LARGE SCALE GENOMIC DNA]</scope>
</reference>
<gene>
    <name evidence="1" type="ORF">PoB_004752600</name>
</gene>